<proteinExistence type="predicted"/>
<dbReference type="AlphaFoldDB" id="A0A1V1VBC8"/>
<dbReference type="RefSeq" id="WP_086958088.1">
    <property type="nucleotide sequence ID" value="NZ_AP018045.1"/>
</dbReference>
<name>A0A1V1VBC8_PHODP</name>
<evidence type="ECO:0000313" key="3">
    <source>
        <dbReference type="Proteomes" id="UP000218676"/>
    </source>
</evidence>
<reference evidence="2 4" key="3">
    <citation type="submission" date="2020-09" db="EMBL/GenBank/DDBJ databases">
        <title>Complete, closed and curated genome sequences of Photobacterium damselae subsp. piscicida isolates from Australia indicate localised evolution and additional plasmid-borne pathogenicity mechanisms.</title>
        <authorList>
            <person name="Baseggio L."/>
            <person name="Silayeva O."/>
            <person name="Buller N."/>
            <person name="Landos M."/>
            <person name="Engelstaedter J."/>
            <person name="Barnes A.C."/>
        </authorList>
    </citation>
    <scope>NUCLEOTIDE SEQUENCE [LARGE SCALE GENOMIC DNA]</scope>
    <source>
        <strain evidence="2 4">AS-16-0540-1</strain>
    </source>
</reference>
<gene>
    <name evidence="2" type="ORF">IC627_08205</name>
    <name evidence="1" type="ORF">PDPUS_1_01523</name>
</gene>
<evidence type="ECO:0000313" key="4">
    <source>
        <dbReference type="Proteomes" id="UP000516656"/>
    </source>
</evidence>
<organism evidence="2 4">
    <name type="scientific">Photobacterium damsela subsp. piscicida</name>
    <name type="common">Pasteurella piscicida</name>
    <dbReference type="NCBI Taxonomy" id="38294"/>
    <lineage>
        <taxon>Bacteria</taxon>
        <taxon>Pseudomonadati</taxon>
        <taxon>Pseudomonadota</taxon>
        <taxon>Gammaproteobacteria</taxon>
        <taxon>Vibrionales</taxon>
        <taxon>Vibrionaceae</taxon>
        <taxon>Photobacterium</taxon>
    </lineage>
</organism>
<accession>A0A1V1VBC8</accession>
<protein>
    <submittedName>
        <fullName evidence="2">Uncharacterized protein</fullName>
    </submittedName>
</protein>
<reference evidence="3" key="2">
    <citation type="submission" date="2017-05" db="EMBL/GenBank/DDBJ databases">
        <title>Whole genome sequence of fish pathogenic bacteria, Photobacterium damselae subsp. piscicida, strain 91-197, isolated from hybrid striped bass (Morone sp.) in USA.</title>
        <authorList>
            <person name="Teru Y."/>
            <person name="Hikima J."/>
            <person name="Kono T."/>
            <person name="Sakai M."/>
            <person name="Takano T."/>
            <person name="Hawke J.P."/>
            <person name="Takeyama H."/>
            <person name="Aoki T."/>
        </authorList>
    </citation>
    <scope>NUCLEOTIDE SEQUENCE [LARGE SCALE GENOMIC DNA]</scope>
    <source>
        <strain evidence="3">91-197</strain>
    </source>
</reference>
<dbReference type="Proteomes" id="UP000516656">
    <property type="component" value="Chromosome 1"/>
</dbReference>
<evidence type="ECO:0000313" key="2">
    <source>
        <dbReference type="EMBL" id="QOD55364.1"/>
    </source>
</evidence>
<sequence length="251" mass="28536">MSRSLVLTILFILLALFIGYIFLVPDEHKQVQELQPKQIKVPLERFSEDDLDRVIDPPSNFHQLQQVTDTIDQQLSDIYVEEPSFEQLEQFGTAKNHQTSTLPQSITIIDQPLWHFHPQLKKAVVSEQQITELPDENYLELDSNLLDALTVGDQLDLALPGGEAQTVIITNVSQPRSDLKIVKLANQQGRKIGNITQFNNTTEGQIRSDDNQEYHLRTTKQRGWIASKEALSQVNDPAVKNNSDPFTDLIQ</sequence>
<dbReference type="Proteomes" id="UP000218676">
    <property type="component" value="Chromosome 1"/>
</dbReference>
<dbReference type="EMBL" id="CP061854">
    <property type="protein sequence ID" value="QOD55364.1"/>
    <property type="molecule type" value="Genomic_DNA"/>
</dbReference>
<dbReference type="EMBL" id="AP018045">
    <property type="protein sequence ID" value="BAX52897.1"/>
    <property type="molecule type" value="Genomic_DNA"/>
</dbReference>
<evidence type="ECO:0000313" key="1">
    <source>
        <dbReference type="EMBL" id="BAX52897.1"/>
    </source>
</evidence>
<reference evidence="1" key="1">
    <citation type="journal article" date="2017" name="Genome Announc.">
        <title>Whole-Genome Sequence of Photobacterium damselae subsp. piscicida Strain 91-197, Isolated from Hybrid Striped Bass (Morone sp.) in the United States.</title>
        <authorList>
            <person name="Teru Y."/>
            <person name="Hikima J."/>
            <person name="Kono T."/>
            <person name="Sakai M."/>
            <person name="Takano T."/>
            <person name="Hawke J.P."/>
            <person name="Takeyama H."/>
            <person name="Aoki T."/>
        </authorList>
    </citation>
    <scope>NUCLEOTIDE SEQUENCE</scope>
    <source>
        <strain evidence="1">91-197</strain>
    </source>
</reference>